<keyword evidence="2" id="KW-1133">Transmembrane helix</keyword>
<dbReference type="Proteomes" id="UP000033188">
    <property type="component" value="Chromosome 3"/>
</dbReference>
<evidence type="ECO:0000256" key="1">
    <source>
        <dbReference type="SAM" id="Coils"/>
    </source>
</evidence>
<accession>A0A061D7K6</accession>
<evidence type="ECO:0000313" key="4">
    <source>
        <dbReference type="Proteomes" id="UP000033188"/>
    </source>
</evidence>
<gene>
    <name evidence="3" type="ORF">BBBOND_0305850</name>
</gene>
<organism evidence="3 4">
    <name type="scientific">Babesia bigemina</name>
    <dbReference type="NCBI Taxonomy" id="5866"/>
    <lineage>
        <taxon>Eukaryota</taxon>
        <taxon>Sar</taxon>
        <taxon>Alveolata</taxon>
        <taxon>Apicomplexa</taxon>
        <taxon>Aconoidasida</taxon>
        <taxon>Piroplasmida</taxon>
        <taxon>Babesiidae</taxon>
        <taxon>Babesia</taxon>
    </lineage>
</organism>
<dbReference type="GeneID" id="24565222"/>
<dbReference type="KEGG" id="bbig:BBBOND_0305850"/>
<evidence type="ECO:0000313" key="3">
    <source>
        <dbReference type="EMBL" id="CDR96681.1"/>
    </source>
</evidence>
<name>A0A061D7K6_BABBI</name>
<reference evidence="4" key="1">
    <citation type="journal article" date="2014" name="Nucleic Acids Res.">
        <title>The evolutionary dynamics of variant antigen genes in Babesia reveal a history of genomic innovation underlying host-parasite interaction.</title>
        <authorList>
            <person name="Jackson A.P."/>
            <person name="Otto T.D."/>
            <person name="Darby A."/>
            <person name="Ramaprasad A."/>
            <person name="Xia D."/>
            <person name="Echaide I.E."/>
            <person name="Farber M."/>
            <person name="Gahlot S."/>
            <person name="Gamble J."/>
            <person name="Gupta D."/>
            <person name="Gupta Y."/>
            <person name="Jackson L."/>
            <person name="Malandrin L."/>
            <person name="Malas T.B."/>
            <person name="Moussa E."/>
            <person name="Nair M."/>
            <person name="Reid A.J."/>
            <person name="Sanders M."/>
            <person name="Sharma J."/>
            <person name="Tracey A."/>
            <person name="Quail M.A."/>
            <person name="Weir W."/>
            <person name="Wastling J.M."/>
            <person name="Hall N."/>
            <person name="Willadsen P."/>
            <person name="Lingelbach K."/>
            <person name="Shiels B."/>
            <person name="Tait A."/>
            <person name="Berriman M."/>
            <person name="Allred D.R."/>
            <person name="Pain A."/>
        </authorList>
    </citation>
    <scope>NUCLEOTIDE SEQUENCE [LARGE SCALE GENOMIC DNA]</scope>
    <source>
        <strain evidence="4">Bond</strain>
    </source>
</reference>
<dbReference type="Gene3D" id="1.20.120.20">
    <property type="entry name" value="Apolipoprotein"/>
    <property type="match status" value="1"/>
</dbReference>
<feature type="coiled-coil region" evidence="1">
    <location>
        <begin position="409"/>
        <end position="469"/>
    </location>
</feature>
<feature type="coiled-coil region" evidence="1">
    <location>
        <begin position="522"/>
        <end position="607"/>
    </location>
</feature>
<sequence length="1607" mass="181499">MAPKQLTQCPENLREAIDWLLQNKSEGNLPKLANAVKDLIDQAVEDARSSLISNKNENACVEVTAKDIELCELLKSRLELLHKHEKNLENFFGDKDSGINPLAAIIEKVCSGFEHLLGYDSGNYTGRGIVYSDCDRLRDAVLMYLHGVLESVKMDPSIQVYMPVSEPILVVVLNTLEFSAGKGSTRFTESIGEVTKWLSNFEKIFTALTNAAITKFDDIKLDHIEGTKGFKKALEALNGASPSKRNAVFAALQKCLKKANELESTTLKKALEAIEVLDSDIKNKVQKSVMQVETLVKAFAQSAQNTSLLEVLAKVDETLGRLPVEVERKIKNGGHETVEQFRAKMEMLHGGVNTLKDDQFNELKKSVDSGIKNYGDKVSSTMNTVSRDYKNKIIATLTTVVAKVSVLSTQLIDAQAEELEKELQNQLESLPLTALRGQFVKNETYESLLKRKKSEIQSIRSQLKSENLDEENIHQYKSKISGSISKVLDAINRTNSVWQKEIQQQLQGLHKDVQNVHTIKQQAESRLLLARLEKQIDCLERLAKMTGDGSVKDTLKTATSNVSKLNQELERTRVDAAFWLNQHRDYLKDAFQNAQQASNKLAATIKEKNSQDPAVNSTSVFTNSKIDELLKKFEDEFKGHIKDLIEKVGMKSTDNNSVHKLLDELQSHINALQHAIRSLTDHVSIVERSLQHWIGKANRDLTSAFHEAKEAITKLGQQMKTEVENALTDIIKEAKEKYGQTMSANLTELNDNLTSEIKNIKDIIYEDFNHGAKGLLRQLNSFVNGIDIIKDIKTSTYQILDAPRKSSLSLAVLIVKIGFKRFIKGVSEQRDVKSEKSKIDEVSQSLDKLLQQIYTSDHFDNDVNIMRDRFIDTLNALSAETMDDAPKRVLKPLKYGLEKFVEELNKAYVSTYSLQKWNDADKIKYAKVFCSVLEILYADLDILHSECNARGTWRDTRIRLNEQNNKENLLGYFLKKCGYRVASGHDRQDGELQNKTDCTGQSILKRLTNDKNVFNSPNNDAGNLYNLYETLYTYYNICHCKYFPDVKHPCTVKDMLIWLTGLWHHPMLDPLKDHIKEILVAPEKYKNSNYLSIPIEELKLDPTSTVTAKMIFDTLQEIGTQSHNVLTTILGYGGQSATYACDFANNALGLHYPSTGDECLHTLLDILRRLFPVLRFLQSQCGNPASDYGWFQCRYGKDIEPANWHCDDHSTTKVDCNSRSPLMSYLSDCLPGYLPHQLTSIGCDPVCTTCSTSEKGMPCLLPLGFRAFSGRTRRGSDIREILDKFFNIPNHSTLFCLVATPPATLPEHFGFVLSIVREIQSGGTPPLKTAIKSTIIDSSIGIYDELADLTSALRDTYGSEYVRHNECVHPHLITLTSSSICYGESKKIHWAPYLRSLCTDLYKHLANRNSEPYLSWVLYLPWVFRDCLKNLHDAFNHISCEDWSCLRCLDGDGCRSGQHGLVEQAEGQPARPCCQCLSAVNCEGVLPTLYKYGFTFGDVFTLKDPSTRRSCSDFSNHLRDVLDSEHFGNLFTKCDEYLFKTRGPFIWTLFALWILSLLYLLYVLLGSVDTFYIRSHWRSLSSHNIYAQSLLAASRGNKIAKLAYLQV</sequence>
<evidence type="ECO:0000256" key="2">
    <source>
        <dbReference type="SAM" id="Phobius"/>
    </source>
</evidence>
<protein>
    <submittedName>
        <fullName evidence="3">Apolipophorin-III superfamily protein, putative</fullName>
    </submittedName>
</protein>
<keyword evidence="2" id="KW-0472">Membrane</keyword>
<feature type="transmembrane region" description="Helical" evidence="2">
    <location>
        <begin position="1545"/>
        <end position="1565"/>
    </location>
</feature>
<dbReference type="OrthoDB" id="10398121at2759"/>
<dbReference type="EMBL" id="LK391709">
    <property type="protein sequence ID" value="CDR96681.1"/>
    <property type="molecule type" value="Genomic_DNA"/>
</dbReference>
<proteinExistence type="predicted"/>
<keyword evidence="1" id="KW-0175">Coiled coil</keyword>
<keyword evidence="2" id="KW-0812">Transmembrane</keyword>
<dbReference type="VEuPathDB" id="PiroplasmaDB:BBBOND_0305850"/>
<keyword evidence="4" id="KW-1185">Reference proteome</keyword>
<dbReference type="RefSeq" id="XP_012768867.1">
    <property type="nucleotide sequence ID" value="XM_012913413.1"/>
</dbReference>